<feature type="compositionally biased region" description="Gly residues" evidence="5">
    <location>
        <begin position="43"/>
        <end position="56"/>
    </location>
</feature>
<dbReference type="SUPFAM" id="SSF50494">
    <property type="entry name" value="Trypsin-like serine proteases"/>
    <property type="match status" value="1"/>
</dbReference>
<feature type="region of interest" description="Disordered" evidence="5">
    <location>
        <begin position="1"/>
        <end position="73"/>
    </location>
</feature>
<dbReference type="InterPro" id="IPR001940">
    <property type="entry name" value="Peptidase_S1C"/>
</dbReference>
<dbReference type="AlphaFoldDB" id="A0A1G8AAP6"/>
<keyword evidence="8" id="KW-1185">Reference proteome</keyword>
<comment type="similarity">
    <text evidence="1">Belongs to the peptidase S1C family.</text>
</comment>
<dbReference type="PANTHER" id="PTHR43343:SF3">
    <property type="entry name" value="PROTEASE DO-LIKE 8, CHLOROPLASTIC"/>
    <property type="match status" value="1"/>
</dbReference>
<evidence type="ECO:0000313" key="7">
    <source>
        <dbReference type="EMBL" id="SDH17959.1"/>
    </source>
</evidence>
<evidence type="ECO:0000256" key="2">
    <source>
        <dbReference type="ARBA" id="ARBA00022670"/>
    </source>
</evidence>
<dbReference type="PROSITE" id="PS50106">
    <property type="entry name" value="PDZ"/>
    <property type="match status" value="1"/>
</dbReference>
<dbReference type="EMBL" id="FNDN01000001">
    <property type="protein sequence ID" value="SDH17959.1"/>
    <property type="molecule type" value="Genomic_DNA"/>
</dbReference>
<keyword evidence="3" id="KW-0378">Hydrolase</keyword>
<dbReference type="Gene3D" id="2.40.10.10">
    <property type="entry name" value="Trypsin-like serine proteases"/>
    <property type="match status" value="2"/>
</dbReference>
<dbReference type="GO" id="GO:0006508">
    <property type="term" value="P:proteolysis"/>
    <property type="evidence" value="ECO:0007669"/>
    <property type="project" value="UniProtKB-KW"/>
</dbReference>
<gene>
    <name evidence="7" type="ORF">SAMN05444695_101370</name>
</gene>
<protein>
    <submittedName>
        <fullName evidence="7">Putative serine protease PepD</fullName>
    </submittedName>
</protein>
<sequence>MPRVPEGYHQQQQWQPGYPAPGRYAGSPNTSGFGPYPGQLGQPTGGGPGGPGGPGGTLPPPPPAGNAPQGGPARGRTALVAGVVALALVSGGIGGYVGGLASGSGSGAEVTSSLNAPRGEAQPTANAPEGSVQAVAQKVVPSVVQIEVAGPRGGGEGSGVVLSGDGLILTNNHVVGAAADGGELQVAFSDGTKAPATLVGADPVSDLAVVKASGKTDLTPIELGTSANVQVGQQVVAVGSPLGLASTVTEGIVSALNRPVSTSGEAGNQNTVIDALQTDAAINPGNSGGALVNMDGRLVGINTAIATVGGGSTGAQSGSIGLGFAIPVDQASRIANELIETGKATQAIIGVQVPNRDNANGATVVEVTPGSPAERAGIPKGSVITKVDDRTIDSGDSLIATIRSHAPGENVSVTYTDTNGNNPKTVDVTLGTAESQGGR</sequence>
<dbReference type="InterPro" id="IPR051201">
    <property type="entry name" value="Chloro_Bact_Ser_Proteases"/>
</dbReference>
<dbReference type="GO" id="GO:0004252">
    <property type="term" value="F:serine-type endopeptidase activity"/>
    <property type="evidence" value="ECO:0007669"/>
    <property type="project" value="InterPro"/>
</dbReference>
<reference evidence="7 8" key="1">
    <citation type="submission" date="2016-10" db="EMBL/GenBank/DDBJ databases">
        <authorList>
            <person name="de Groot N.N."/>
        </authorList>
    </citation>
    <scope>NUCLEOTIDE SEQUENCE [LARGE SCALE GENOMIC DNA]</scope>
    <source>
        <strain evidence="7 8">DSM 44892</strain>
    </source>
</reference>
<dbReference type="InterPro" id="IPR009003">
    <property type="entry name" value="Peptidase_S1_PA"/>
</dbReference>
<dbReference type="Pfam" id="PF13365">
    <property type="entry name" value="Trypsin_2"/>
    <property type="match status" value="1"/>
</dbReference>
<dbReference type="InterPro" id="IPR036034">
    <property type="entry name" value="PDZ_sf"/>
</dbReference>
<keyword evidence="4" id="KW-0720">Serine protease</keyword>
<feature type="region of interest" description="Disordered" evidence="5">
    <location>
        <begin position="102"/>
        <end position="130"/>
    </location>
</feature>
<dbReference type="PRINTS" id="PR00834">
    <property type="entry name" value="PROTEASES2C"/>
</dbReference>
<dbReference type="Pfam" id="PF13180">
    <property type="entry name" value="PDZ_2"/>
    <property type="match status" value="1"/>
</dbReference>
<proteinExistence type="inferred from homology"/>
<evidence type="ECO:0000313" key="8">
    <source>
        <dbReference type="Proteomes" id="UP000183263"/>
    </source>
</evidence>
<dbReference type="SMART" id="SM00228">
    <property type="entry name" value="PDZ"/>
    <property type="match status" value="1"/>
</dbReference>
<feature type="region of interest" description="Disordered" evidence="5">
    <location>
        <begin position="419"/>
        <end position="439"/>
    </location>
</feature>
<evidence type="ECO:0000256" key="4">
    <source>
        <dbReference type="ARBA" id="ARBA00022825"/>
    </source>
</evidence>
<dbReference type="InterPro" id="IPR001478">
    <property type="entry name" value="PDZ"/>
</dbReference>
<keyword evidence="2 7" id="KW-0645">Protease</keyword>
<accession>A0A1G8AAP6</accession>
<dbReference type="Proteomes" id="UP000183263">
    <property type="component" value="Unassembled WGS sequence"/>
</dbReference>
<dbReference type="InterPro" id="IPR043504">
    <property type="entry name" value="Peptidase_S1_PA_chymotrypsin"/>
</dbReference>
<name>A0A1G8AAP6_9NOCA</name>
<evidence type="ECO:0000256" key="3">
    <source>
        <dbReference type="ARBA" id="ARBA00022801"/>
    </source>
</evidence>
<evidence type="ECO:0000259" key="6">
    <source>
        <dbReference type="PROSITE" id="PS50106"/>
    </source>
</evidence>
<evidence type="ECO:0000256" key="5">
    <source>
        <dbReference type="SAM" id="MobiDB-lite"/>
    </source>
</evidence>
<evidence type="ECO:0000256" key="1">
    <source>
        <dbReference type="ARBA" id="ARBA00010541"/>
    </source>
</evidence>
<dbReference type="SUPFAM" id="SSF50156">
    <property type="entry name" value="PDZ domain-like"/>
    <property type="match status" value="1"/>
</dbReference>
<dbReference type="PANTHER" id="PTHR43343">
    <property type="entry name" value="PEPTIDASE S12"/>
    <property type="match status" value="1"/>
</dbReference>
<organism evidence="7 8">
    <name type="scientific">Rhodococcus triatomae</name>
    <dbReference type="NCBI Taxonomy" id="300028"/>
    <lineage>
        <taxon>Bacteria</taxon>
        <taxon>Bacillati</taxon>
        <taxon>Actinomycetota</taxon>
        <taxon>Actinomycetes</taxon>
        <taxon>Mycobacteriales</taxon>
        <taxon>Nocardiaceae</taxon>
        <taxon>Rhodococcus</taxon>
    </lineage>
</organism>
<dbReference type="FunFam" id="2.40.10.10:FF:000001">
    <property type="entry name" value="Periplasmic serine protease DegS"/>
    <property type="match status" value="1"/>
</dbReference>
<dbReference type="Gene3D" id="2.30.42.10">
    <property type="match status" value="1"/>
</dbReference>
<feature type="domain" description="PDZ" evidence="6">
    <location>
        <begin position="338"/>
        <end position="394"/>
    </location>
</feature>